<dbReference type="EMBL" id="JAYMYS010000001">
    <property type="protein sequence ID" value="KAK7410487.1"/>
    <property type="molecule type" value="Genomic_DNA"/>
</dbReference>
<dbReference type="InterPro" id="IPR056301">
    <property type="entry name" value="GWD-like_N_Ig"/>
</dbReference>
<evidence type="ECO:0000256" key="2">
    <source>
        <dbReference type="ARBA" id="ARBA00023277"/>
    </source>
</evidence>
<evidence type="ECO:0000256" key="1">
    <source>
        <dbReference type="ARBA" id="ARBA00022723"/>
    </source>
</evidence>
<comment type="caution">
    <text evidence="5">The sequence shown here is derived from an EMBL/GenBank/DDBJ whole genome shotgun (WGS) entry which is preliminary data.</text>
</comment>
<dbReference type="Pfam" id="PF23229">
    <property type="entry name" value="DUF7067"/>
    <property type="match status" value="1"/>
</dbReference>
<evidence type="ECO:0000259" key="4">
    <source>
        <dbReference type="Pfam" id="PF23229"/>
    </source>
</evidence>
<keyword evidence="6" id="KW-1185">Reference proteome</keyword>
<keyword evidence="1" id="KW-0479">Metal-binding</keyword>
<dbReference type="AlphaFoldDB" id="A0AAN9SXV1"/>
<dbReference type="PANTHER" id="PTHR46999:SF4">
    <property type="entry name" value="ALPHA-GLUCAN WATER DIKINASE 2"/>
    <property type="match status" value="1"/>
</dbReference>
<reference evidence="5 6" key="1">
    <citation type="submission" date="2024-01" db="EMBL/GenBank/DDBJ databases">
        <title>The genomes of 5 underutilized Papilionoideae crops provide insights into root nodulation and disease resistanc.</title>
        <authorList>
            <person name="Jiang F."/>
        </authorList>
    </citation>
    <scope>NUCLEOTIDE SEQUENCE [LARGE SCALE GENOMIC DNA]</scope>
    <source>
        <strain evidence="5">DUOXIRENSHENG_FW03</strain>
        <tissue evidence="5">Leaves</tissue>
    </source>
</reference>
<evidence type="ECO:0000313" key="5">
    <source>
        <dbReference type="EMBL" id="KAK7410487.1"/>
    </source>
</evidence>
<feature type="domain" description="Alpha-glucan water dikinase-like N-terminal Ig-like" evidence="3">
    <location>
        <begin position="18"/>
        <end position="133"/>
    </location>
</feature>
<name>A0AAN9SXV1_PSOTE</name>
<gene>
    <name evidence="5" type="ORF">VNO78_01298</name>
</gene>
<proteinExistence type="predicted"/>
<dbReference type="GO" id="GO:0046872">
    <property type="term" value="F:metal ion binding"/>
    <property type="evidence" value="ECO:0007669"/>
    <property type="project" value="UniProtKB-KW"/>
</dbReference>
<dbReference type="InterPro" id="IPR055495">
    <property type="entry name" value="CWD_DUF7067"/>
</dbReference>
<dbReference type="Pfam" id="PF23166">
    <property type="entry name" value="Ig_N_CWD1"/>
    <property type="match status" value="2"/>
</dbReference>
<evidence type="ECO:0000259" key="3">
    <source>
        <dbReference type="Pfam" id="PF23166"/>
    </source>
</evidence>
<sequence length="425" mass="48612">MAPYVSSNNAKALSRVLHFDLIEGMQLVINMSGSLEKRNVRIEFQLKNCTRNWILHWGFVFNGNRNWFVPAGNPSGAKSYKQGALQSQFTKNGEIYMVIIELCDPSIHAIEFVLRDGSQDRWLKLNHRNFRIEMPASDTPVISRSDSSTTKDLIERKAYSQWEGRPSSLPHQQKQHCDIALRELPNHLSKGITFKSRNSYPTGGIKPVNDDRDKLRSGKQYSYLRNYNIEDWLQKHSEGHAKGTVSTADLVANFIGGGDVMSRQIYHVHNYEIMVFSKAINGDNHIFIAANTKGTTVLHWGVCKFSPSEWLVPPQEIWPENSKLVSGACQSYFRDKFTGNRSFQIVDVNLQKRNFAGIQFVIWAGGYWIKNNGANFFVEVKQINPTEKVQYCHRADRSLQNRRETGADWNISLDEVHGMQASHME</sequence>
<feature type="domain" description="Alpha-glucan water dikinase-like N-terminal Ig-like" evidence="3">
    <location>
        <begin position="266"/>
        <end position="379"/>
    </location>
</feature>
<dbReference type="PANTHER" id="PTHR46999">
    <property type="entry name" value="ALPHA-GLUCAN WATER DIKINASE 1, CHLOROPLASTIC-RELATED"/>
    <property type="match status" value="1"/>
</dbReference>
<accession>A0AAN9SXV1</accession>
<dbReference type="Proteomes" id="UP001386955">
    <property type="component" value="Unassembled WGS sequence"/>
</dbReference>
<evidence type="ECO:0000313" key="6">
    <source>
        <dbReference type="Proteomes" id="UP001386955"/>
    </source>
</evidence>
<organism evidence="5 6">
    <name type="scientific">Psophocarpus tetragonolobus</name>
    <name type="common">Winged bean</name>
    <name type="synonym">Dolichos tetragonolobus</name>
    <dbReference type="NCBI Taxonomy" id="3891"/>
    <lineage>
        <taxon>Eukaryota</taxon>
        <taxon>Viridiplantae</taxon>
        <taxon>Streptophyta</taxon>
        <taxon>Embryophyta</taxon>
        <taxon>Tracheophyta</taxon>
        <taxon>Spermatophyta</taxon>
        <taxon>Magnoliopsida</taxon>
        <taxon>eudicotyledons</taxon>
        <taxon>Gunneridae</taxon>
        <taxon>Pentapetalae</taxon>
        <taxon>rosids</taxon>
        <taxon>fabids</taxon>
        <taxon>Fabales</taxon>
        <taxon>Fabaceae</taxon>
        <taxon>Papilionoideae</taxon>
        <taxon>50 kb inversion clade</taxon>
        <taxon>NPAAA clade</taxon>
        <taxon>indigoferoid/millettioid clade</taxon>
        <taxon>Phaseoleae</taxon>
        <taxon>Psophocarpus</taxon>
    </lineage>
</organism>
<feature type="domain" description="DUF7067" evidence="4">
    <location>
        <begin position="151"/>
        <end position="195"/>
    </location>
</feature>
<protein>
    <submittedName>
        <fullName evidence="5">Uncharacterized protein</fullName>
    </submittedName>
</protein>
<keyword evidence="2" id="KW-0119">Carbohydrate metabolism</keyword>